<accession>A4U2I0</accession>
<gene>
    <name evidence="3" type="ORF">MGR_3590</name>
</gene>
<dbReference type="GO" id="GO:0006355">
    <property type="term" value="P:regulation of DNA-templated transcription"/>
    <property type="evidence" value="ECO:0007669"/>
    <property type="project" value="InterPro"/>
</dbReference>
<dbReference type="Gene3D" id="6.10.10.120">
    <property type="entry name" value="Antitoxin ParD1-like"/>
    <property type="match status" value="1"/>
</dbReference>
<dbReference type="InterPro" id="IPR038296">
    <property type="entry name" value="ParD_sf"/>
</dbReference>
<dbReference type="InterPro" id="IPR022789">
    <property type="entry name" value="ParD"/>
</dbReference>
<dbReference type="AlphaFoldDB" id="A4U2I0"/>
<sequence length="87" mass="9472">MRGAMATNVHLTPELEAFARHCVEGGRYNNMSEVVRAGLRLLQSAEEQREAFTAMLHSVAEEAERNGAAILDDVLADMDAAIDAADR</sequence>
<evidence type="ECO:0000256" key="2">
    <source>
        <dbReference type="ARBA" id="ARBA00022649"/>
    </source>
</evidence>
<dbReference type="SUPFAM" id="SSF47598">
    <property type="entry name" value="Ribbon-helix-helix"/>
    <property type="match status" value="1"/>
</dbReference>
<name>A4U2I0_9PROT</name>
<dbReference type="EMBL" id="CU459003">
    <property type="protein sequence ID" value="CAM77087.1"/>
    <property type="molecule type" value="Genomic_DNA"/>
</dbReference>
<organism evidence="3">
    <name type="scientific">Magnetospirillum gryphiswaldense</name>
    <dbReference type="NCBI Taxonomy" id="55518"/>
    <lineage>
        <taxon>Bacteria</taxon>
        <taxon>Pseudomonadati</taxon>
        <taxon>Pseudomonadota</taxon>
        <taxon>Alphaproteobacteria</taxon>
        <taxon>Rhodospirillales</taxon>
        <taxon>Rhodospirillaceae</taxon>
        <taxon>Magnetospirillum</taxon>
    </lineage>
</organism>
<dbReference type="InterPro" id="IPR010985">
    <property type="entry name" value="Ribbon_hlx_hlx"/>
</dbReference>
<evidence type="ECO:0008006" key="4">
    <source>
        <dbReference type="Google" id="ProtNLM"/>
    </source>
</evidence>
<evidence type="ECO:0000313" key="3">
    <source>
        <dbReference type="EMBL" id="CAM77087.1"/>
    </source>
</evidence>
<proteinExistence type="inferred from homology"/>
<evidence type="ECO:0000256" key="1">
    <source>
        <dbReference type="ARBA" id="ARBA00008580"/>
    </source>
</evidence>
<dbReference type="PANTHER" id="PTHR36582:SF2">
    <property type="entry name" value="ANTITOXIN PARD"/>
    <property type="match status" value="1"/>
</dbReference>
<dbReference type="PANTHER" id="PTHR36582">
    <property type="entry name" value="ANTITOXIN PARD"/>
    <property type="match status" value="1"/>
</dbReference>
<reference evidence="3" key="1">
    <citation type="journal article" date="2007" name="J. Bacteriol.">
        <title>Comparative genome analysis of four magnetotactic bacteria reveals a complex set of group-specific genes implicated in magnetosome biomineralization and function.</title>
        <authorList>
            <person name="Richter M."/>
            <person name="Kube M."/>
            <person name="Bazylinski D.A."/>
            <person name="Lombardot T."/>
            <person name="Gloeckner F.O."/>
            <person name="Reinhardt R."/>
            <person name="Schueler D."/>
        </authorList>
    </citation>
    <scope>NUCLEOTIDE SEQUENCE</scope>
    <source>
        <strain evidence="3">MSR-1</strain>
    </source>
</reference>
<keyword evidence="2" id="KW-1277">Toxin-antitoxin system</keyword>
<comment type="similarity">
    <text evidence="1">Belongs to the ParD antitoxin family.</text>
</comment>
<dbReference type="Pfam" id="PF03693">
    <property type="entry name" value="ParD_antitoxin"/>
    <property type="match status" value="1"/>
</dbReference>
<protein>
    <recommendedName>
        <fullName evidence="4">Type II toxin-antitoxin system ParD family antitoxin</fullName>
    </recommendedName>
</protein>
<dbReference type="NCBIfam" id="TIGR02606">
    <property type="entry name" value="antidote_CC2985"/>
    <property type="match status" value="1"/>
</dbReference>